<evidence type="ECO:0000256" key="2">
    <source>
        <dbReference type="ARBA" id="ARBA00022679"/>
    </source>
</evidence>
<dbReference type="SUPFAM" id="SSF52374">
    <property type="entry name" value="Nucleotidylyl transferase"/>
    <property type="match status" value="1"/>
</dbReference>
<keyword evidence="3 9" id="KW-0548">Nucleotidyltransferase</keyword>
<dbReference type="AlphaFoldDB" id="A0A1T4LTQ7"/>
<reference evidence="11 12" key="1">
    <citation type="submission" date="2017-02" db="EMBL/GenBank/DDBJ databases">
        <authorList>
            <person name="Peterson S.W."/>
        </authorList>
    </citation>
    <scope>NUCLEOTIDE SEQUENCE [LARGE SCALE GENOMIC DNA]</scope>
    <source>
        <strain evidence="11 12">ATCC 43324</strain>
    </source>
</reference>
<sequence length="170" mass="18789">METTKRIALFTGTFDPFTIGHQSIVARALPLFDQLIIAVAVSKLKHTQAEISARVAAIEAVYAGNPAITVKAYDDLTVEMAAREGAHFIVRGVRSVNDFEYEREQADINRQLSGVETVLLFAEPQLSSLSSTMVRELQFFGKDVSAWVAKPTRDKDIQATPADNHNKKQV</sequence>
<evidence type="ECO:0000259" key="10">
    <source>
        <dbReference type="Pfam" id="PF01467"/>
    </source>
</evidence>
<keyword evidence="7 9" id="KW-0173">Coenzyme A biosynthesis</keyword>
<keyword evidence="6 9" id="KW-0460">Magnesium</keyword>
<dbReference type="Gene3D" id="3.40.50.620">
    <property type="entry name" value="HUPs"/>
    <property type="match status" value="1"/>
</dbReference>
<dbReference type="PANTHER" id="PTHR21342:SF1">
    <property type="entry name" value="PHOSPHOPANTETHEINE ADENYLYLTRANSFERASE"/>
    <property type="match status" value="1"/>
</dbReference>
<proteinExistence type="inferred from homology"/>
<dbReference type="Pfam" id="PF01467">
    <property type="entry name" value="CTP_transf_like"/>
    <property type="match status" value="1"/>
</dbReference>
<evidence type="ECO:0000256" key="4">
    <source>
        <dbReference type="ARBA" id="ARBA00022741"/>
    </source>
</evidence>
<keyword evidence="2 9" id="KW-0808">Transferase</keyword>
<feature type="binding site" evidence="9">
    <location>
        <position position="91"/>
    </location>
    <ligand>
        <name>substrate</name>
    </ligand>
</feature>
<evidence type="ECO:0000256" key="1">
    <source>
        <dbReference type="ARBA" id="ARBA00022490"/>
    </source>
</evidence>
<comment type="function">
    <text evidence="9">Reversibly transfers an adenylyl group from ATP to 4'-phosphopantetheine, yielding dephospho-CoA (dPCoA) and pyrophosphate.</text>
</comment>
<dbReference type="NCBIfam" id="TIGR01510">
    <property type="entry name" value="coaD_prev_kdtB"/>
    <property type="match status" value="1"/>
</dbReference>
<evidence type="ECO:0000256" key="7">
    <source>
        <dbReference type="ARBA" id="ARBA00022993"/>
    </source>
</evidence>
<dbReference type="RefSeq" id="WP_025069958.1">
    <property type="nucleotide sequence ID" value="NZ_FUXK01000004.1"/>
</dbReference>
<feature type="binding site" evidence="9">
    <location>
        <begin position="126"/>
        <end position="132"/>
    </location>
    <ligand>
        <name>ATP</name>
        <dbReference type="ChEBI" id="CHEBI:30616"/>
    </ligand>
</feature>
<feature type="binding site" evidence="9">
    <location>
        <position position="45"/>
    </location>
    <ligand>
        <name>substrate</name>
    </ligand>
</feature>
<dbReference type="InterPro" id="IPR001980">
    <property type="entry name" value="PPAT"/>
</dbReference>
<evidence type="ECO:0000313" key="11">
    <source>
        <dbReference type="EMBL" id="SJZ58037.1"/>
    </source>
</evidence>
<keyword evidence="1 9" id="KW-0963">Cytoplasm</keyword>
<keyword evidence="4 9" id="KW-0547">Nucleotide-binding</keyword>
<protein>
    <recommendedName>
        <fullName evidence="9">Phosphopantetheine adenylyltransferase</fullName>
        <ecNumber evidence="9">2.7.7.3</ecNumber>
    </recommendedName>
    <alternativeName>
        <fullName evidence="9">Dephospho-CoA pyrophosphorylase</fullName>
    </alternativeName>
    <alternativeName>
        <fullName evidence="9">Pantetheine-phosphate adenylyltransferase</fullName>
        <shortName evidence="9">PPAT</shortName>
    </alternativeName>
</protein>
<dbReference type="STRING" id="28136.SAMN02745202_00539"/>
<dbReference type="HAMAP" id="MF_00151">
    <property type="entry name" value="PPAT_bact"/>
    <property type="match status" value="1"/>
</dbReference>
<feature type="binding site" evidence="9">
    <location>
        <position position="21"/>
    </location>
    <ligand>
        <name>ATP</name>
        <dbReference type="ChEBI" id="CHEBI:30616"/>
    </ligand>
</feature>
<dbReference type="PRINTS" id="PR01020">
    <property type="entry name" value="LPSBIOSNTHSS"/>
</dbReference>
<evidence type="ECO:0000256" key="8">
    <source>
        <dbReference type="ARBA" id="ARBA00029346"/>
    </source>
</evidence>
<dbReference type="GO" id="GO:0005524">
    <property type="term" value="F:ATP binding"/>
    <property type="evidence" value="ECO:0007669"/>
    <property type="project" value="UniProtKB-KW"/>
</dbReference>
<comment type="similarity">
    <text evidence="9">Belongs to the bacterial CoaD family.</text>
</comment>
<dbReference type="InterPro" id="IPR014729">
    <property type="entry name" value="Rossmann-like_a/b/a_fold"/>
</dbReference>
<dbReference type="EMBL" id="FUXK01000004">
    <property type="protein sequence ID" value="SJZ58037.1"/>
    <property type="molecule type" value="Genomic_DNA"/>
</dbReference>
<dbReference type="UniPathway" id="UPA00241">
    <property type="reaction ID" value="UER00355"/>
</dbReference>
<comment type="subcellular location">
    <subcellularLocation>
        <location evidence="9">Cytoplasm</location>
    </subcellularLocation>
</comment>
<dbReference type="GO" id="GO:0005737">
    <property type="term" value="C:cytoplasm"/>
    <property type="evidence" value="ECO:0007669"/>
    <property type="project" value="UniProtKB-SubCell"/>
</dbReference>
<keyword evidence="5 9" id="KW-0067">ATP-binding</keyword>
<dbReference type="NCBIfam" id="TIGR00125">
    <property type="entry name" value="cyt_tran_rel"/>
    <property type="match status" value="1"/>
</dbReference>
<dbReference type="GO" id="GO:0004595">
    <property type="term" value="F:pantetheine-phosphate adenylyltransferase activity"/>
    <property type="evidence" value="ECO:0007669"/>
    <property type="project" value="UniProtKB-UniRule"/>
</dbReference>
<feature type="binding site" evidence="9">
    <location>
        <begin position="13"/>
        <end position="14"/>
    </location>
    <ligand>
        <name>ATP</name>
        <dbReference type="ChEBI" id="CHEBI:30616"/>
    </ligand>
</feature>
<dbReference type="Proteomes" id="UP000190065">
    <property type="component" value="Unassembled WGS sequence"/>
</dbReference>
<comment type="cofactor">
    <cofactor evidence="9">
        <name>Mg(2+)</name>
        <dbReference type="ChEBI" id="CHEBI:18420"/>
    </cofactor>
</comment>
<accession>A0A1T4LTQ7</accession>
<comment type="subunit">
    <text evidence="9">Homohexamer.</text>
</comment>
<feature type="binding site" evidence="9">
    <location>
        <position position="13"/>
    </location>
    <ligand>
        <name>substrate</name>
    </ligand>
</feature>
<evidence type="ECO:0000256" key="6">
    <source>
        <dbReference type="ARBA" id="ARBA00022842"/>
    </source>
</evidence>
<organism evidence="11 12">
    <name type="scientific">Segatella oulorum</name>
    <dbReference type="NCBI Taxonomy" id="28136"/>
    <lineage>
        <taxon>Bacteria</taxon>
        <taxon>Pseudomonadati</taxon>
        <taxon>Bacteroidota</taxon>
        <taxon>Bacteroidia</taxon>
        <taxon>Bacteroidales</taxon>
        <taxon>Prevotellaceae</taxon>
        <taxon>Segatella</taxon>
    </lineage>
</organism>
<feature type="domain" description="Cytidyltransferase-like" evidence="10">
    <location>
        <begin position="9"/>
        <end position="136"/>
    </location>
</feature>
<name>A0A1T4LTQ7_9BACT</name>
<feature type="binding site" evidence="9">
    <location>
        <begin position="92"/>
        <end position="94"/>
    </location>
    <ligand>
        <name>ATP</name>
        <dbReference type="ChEBI" id="CHEBI:30616"/>
    </ligand>
</feature>
<dbReference type="InterPro" id="IPR004821">
    <property type="entry name" value="Cyt_trans-like"/>
</dbReference>
<evidence type="ECO:0000256" key="5">
    <source>
        <dbReference type="ARBA" id="ARBA00022840"/>
    </source>
</evidence>
<feature type="site" description="Transition state stabilizer" evidence="9">
    <location>
        <position position="21"/>
    </location>
</feature>
<gene>
    <name evidence="9" type="primary">coaD</name>
    <name evidence="11" type="ORF">SAMN02745202_00539</name>
</gene>
<dbReference type="PANTHER" id="PTHR21342">
    <property type="entry name" value="PHOSPHOPANTETHEINE ADENYLYLTRANSFERASE"/>
    <property type="match status" value="1"/>
</dbReference>
<comment type="pathway">
    <text evidence="9">Cofactor biosynthesis; coenzyme A biosynthesis; CoA from (R)-pantothenate: step 4/5.</text>
</comment>
<feature type="binding site" evidence="9">
    <location>
        <position position="102"/>
    </location>
    <ligand>
        <name>ATP</name>
        <dbReference type="ChEBI" id="CHEBI:30616"/>
    </ligand>
</feature>
<comment type="catalytic activity">
    <reaction evidence="8 9">
        <text>(R)-4'-phosphopantetheine + ATP + H(+) = 3'-dephospho-CoA + diphosphate</text>
        <dbReference type="Rhea" id="RHEA:19801"/>
        <dbReference type="ChEBI" id="CHEBI:15378"/>
        <dbReference type="ChEBI" id="CHEBI:30616"/>
        <dbReference type="ChEBI" id="CHEBI:33019"/>
        <dbReference type="ChEBI" id="CHEBI:57328"/>
        <dbReference type="ChEBI" id="CHEBI:61723"/>
        <dbReference type="EC" id="2.7.7.3"/>
    </reaction>
</comment>
<evidence type="ECO:0000256" key="3">
    <source>
        <dbReference type="ARBA" id="ARBA00022695"/>
    </source>
</evidence>
<feature type="binding site" evidence="9">
    <location>
        <position position="77"/>
    </location>
    <ligand>
        <name>substrate</name>
    </ligand>
</feature>
<evidence type="ECO:0000313" key="12">
    <source>
        <dbReference type="Proteomes" id="UP000190065"/>
    </source>
</evidence>
<evidence type="ECO:0000256" key="9">
    <source>
        <dbReference type="HAMAP-Rule" id="MF_00151"/>
    </source>
</evidence>
<dbReference type="eggNOG" id="COG0669">
    <property type="taxonomic scope" value="Bacteria"/>
</dbReference>
<dbReference type="GO" id="GO:0015937">
    <property type="term" value="P:coenzyme A biosynthetic process"/>
    <property type="evidence" value="ECO:0007669"/>
    <property type="project" value="UniProtKB-UniRule"/>
</dbReference>
<dbReference type="EC" id="2.7.7.3" evidence="9"/>